<dbReference type="PRINTS" id="PR00205">
    <property type="entry name" value="CADHERIN"/>
</dbReference>
<dbReference type="InterPro" id="IPR002126">
    <property type="entry name" value="Cadherin-like_dom"/>
</dbReference>
<evidence type="ECO:0000256" key="2">
    <source>
        <dbReference type="ARBA" id="ARBA00022692"/>
    </source>
</evidence>
<gene>
    <name evidence="13" type="primary">LOC106462189</name>
</gene>
<dbReference type="Gene3D" id="2.60.40.60">
    <property type="entry name" value="Cadherins"/>
    <property type="match status" value="5"/>
</dbReference>
<evidence type="ECO:0000313" key="13">
    <source>
        <dbReference type="RefSeq" id="XP_022245094.1"/>
    </source>
</evidence>
<evidence type="ECO:0000256" key="10">
    <source>
        <dbReference type="SAM" id="Phobius"/>
    </source>
</evidence>
<reference evidence="13" key="1">
    <citation type="submission" date="2025-08" db="UniProtKB">
        <authorList>
            <consortium name="RefSeq"/>
        </authorList>
    </citation>
    <scope>IDENTIFICATION</scope>
    <source>
        <tissue evidence="13">Muscle</tissue>
    </source>
</reference>
<evidence type="ECO:0000256" key="4">
    <source>
        <dbReference type="ARBA" id="ARBA00022837"/>
    </source>
</evidence>
<evidence type="ECO:0000259" key="11">
    <source>
        <dbReference type="PROSITE" id="PS50268"/>
    </source>
</evidence>
<evidence type="ECO:0000256" key="8">
    <source>
        <dbReference type="PROSITE-ProRule" id="PRU00043"/>
    </source>
</evidence>
<dbReference type="PROSITE" id="PS00232">
    <property type="entry name" value="CADHERIN_1"/>
    <property type="match status" value="1"/>
</dbReference>
<feature type="region of interest" description="Disordered" evidence="9">
    <location>
        <begin position="664"/>
        <end position="703"/>
    </location>
</feature>
<organism evidence="12 13">
    <name type="scientific">Limulus polyphemus</name>
    <name type="common">Atlantic horseshoe crab</name>
    <dbReference type="NCBI Taxonomy" id="6850"/>
    <lineage>
        <taxon>Eukaryota</taxon>
        <taxon>Metazoa</taxon>
        <taxon>Ecdysozoa</taxon>
        <taxon>Arthropoda</taxon>
        <taxon>Chelicerata</taxon>
        <taxon>Merostomata</taxon>
        <taxon>Xiphosura</taxon>
        <taxon>Limulidae</taxon>
        <taxon>Limulus</taxon>
    </lineage>
</organism>
<feature type="domain" description="Cadherin" evidence="11">
    <location>
        <begin position="60"/>
        <end position="164"/>
    </location>
</feature>
<dbReference type="CDD" id="cd11304">
    <property type="entry name" value="Cadherin_repeat"/>
    <property type="match status" value="5"/>
</dbReference>
<accession>A0ABM1SN88</accession>
<evidence type="ECO:0000256" key="9">
    <source>
        <dbReference type="SAM" id="MobiDB-lite"/>
    </source>
</evidence>
<dbReference type="SMART" id="SM00112">
    <property type="entry name" value="CA"/>
    <property type="match status" value="4"/>
</dbReference>
<evidence type="ECO:0000256" key="3">
    <source>
        <dbReference type="ARBA" id="ARBA00022737"/>
    </source>
</evidence>
<keyword evidence="3" id="KW-0677">Repeat</keyword>
<evidence type="ECO:0000256" key="7">
    <source>
        <dbReference type="ARBA" id="ARBA00023180"/>
    </source>
</evidence>
<proteinExistence type="predicted"/>
<dbReference type="PANTHER" id="PTHR24028:SF339">
    <property type="entry name" value="CADHERIN DOMAIN-CONTAINING PROTEIN"/>
    <property type="match status" value="1"/>
</dbReference>
<feature type="compositionally biased region" description="Basic and acidic residues" evidence="9">
    <location>
        <begin position="690"/>
        <end position="703"/>
    </location>
</feature>
<keyword evidence="5 10" id="KW-1133">Transmembrane helix</keyword>
<feature type="domain" description="Cadherin" evidence="11">
    <location>
        <begin position="298"/>
        <end position="470"/>
    </location>
</feature>
<dbReference type="InterPro" id="IPR050174">
    <property type="entry name" value="Protocadherin/Cadherin-CA"/>
</dbReference>
<dbReference type="InterPro" id="IPR020894">
    <property type="entry name" value="Cadherin_CS"/>
</dbReference>
<feature type="transmembrane region" description="Helical" evidence="10">
    <location>
        <begin position="24"/>
        <end position="45"/>
    </location>
</feature>
<name>A0ABM1SN88_LIMPO</name>
<dbReference type="PROSITE" id="PS50268">
    <property type="entry name" value="CADHERIN_2"/>
    <property type="match status" value="3"/>
</dbReference>
<dbReference type="RefSeq" id="XP_022245094.1">
    <property type="nucleotide sequence ID" value="XM_022389386.1"/>
</dbReference>
<feature type="domain" description="Cadherin" evidence="11">
    <location>
        <begin position="165"/>
        <end position="272"/>
    </location>
</feature>
<dbReference type="InterPro" id="IPR015919">
    <property type="entry name" value="Cadherin-like_sf"/>
</dbReference>
<protein>
    <submittedName>
        <fullName evidence="13">Protocadherin-16-like</fullName>
    </submittedName>
</protein>
<feature type="transmembrane region" description="Helical" evidence="10">
    <location>
        <begin position="580"/>
        <end position="605"/>
    </location>
</feature>
<keyword evidence="12" id="KW-1185">Reference proteome</keyword>
<evidence type="ECO:0000256" key="6">
    <source>
        <dbReference type="ARBA" id="ARBA00023136"/>
    </source>
</evidence>
<keyword evidence="6 10" id="KW-0472">Membrane</keyword>
<sequence length="784" mass="87579">MEASNNVENKEHFKRRGTWRNHRICRAPCNSVGLLMLMFPLPVVISSFPTQDNRCYLASGGSAEAFTVSESLAVGSVIGNLHVEGVPSRNGNISLSLADENSPVSIQPFSKTLILKTKLDKEGVEGLQNVQFEVICSKVGADDPSISIPVRVVVTDANDNTPRFVRTPYVINVSEVTVVGTVVKEDIKAEDDDQPGPYSTVEYFVEPGPYSHLLSFESRLDGKLVLKASLDYETLPRFSVTIRAHDQGDPPRSVMTRLTVNVVDADDQNPIFLVDKYTAILPNSPQSDLELVISPEPVLAEDPDVGIGSPLRYTFNSDSEEYTYFNLDPVSAKVTIKRPIPQNFPLPVTLVIRASQLNEKDRFTLTTLTIRTDHPLPTVLKFLQTDYVTTVLENTPPGVVILTVQTSKFVDTNIRYQLLDDVSEQFAIRSSYAIPVLSSKQRLLTAREHQNDVARLNITVMNVNDNDPIFRQSQYTFTVHDPDVRIGSLVGKVEVTDGDWNDKIDLQIKGPFSDVFSISNRGELRIRQVEHLNSSIIHMIVVATDNGVPPRQSSVSLTITFPEELLQGGVSEENHPKNSFILMVVFGVILGTLLIVIVSLTLYILKSKQHIEERPSAVRRSQYQSKVTRPPPARIQPAMHNDDQNQPEQGADRNAIFIVDQPELKNVKEETGNNSKPSPQAEHVKKHKLHSPDDNFRENPQEHKTEVIKQNQPNVNGYAQGLVTELQSKIHTIRWPNGSIPRRVKKLSWDEDERSIGTELDPDVSVIPLKLSGTMDRSDMLAYF</sequence>
<comment type="subcellular location">
    <subcellularLocation>
        <location evidence="1">Membrane</location>
        <topology evidence="1">Single-pass membrane protein</topology>
    </subcellularLocation>
</comment>
<keyword evidence="7" id="KW-0325">Glycoprotein</keyword>
<keyword evidence="2 10" id="KW-0812">Transmembrane</keyword>
<evidence type="ECO:0000313" key="12">
    <source>
        <dbReference type="Proteomes" id="UP000694941"/>
    </source>
</evidence>
<dbReference type="GeneID" id="106462189"/>
<dbReference type="SUPFAM" id="SSF49313">
    <property type="entry name" value="Cadherin-like"/>
    <property type="match status" value="4"/>
</dbReference>
<dbReference type="PANTHER" id="PTHR24028">
    <property type="entry name" value="CADHERIN-87A"/>
    <property type="match status" value="1"/>
</dbReference>
<evidence type="ECO:0000256" key="1">
    <source>
        <dbReference type="ARBA" id="ARBA00004167"/>
    </source>
</evidence>
<dbReference type="Proteomes" id="UP000694941">
    <property type="component" value="Unplaced"/>
</dbReference>
<keyword evidence="4 8" id="KW-0106">Calcium</keyword>
<evidence type="ECO:0000256" key="5">
    <source>
        <dbReference type="ARBA" id="ARBA00022989"/>
    </source>
</evidence>
<dbReference type="Pfam" id="PF00028">
    <property type="entry name" value="Cadherin"/>
    <property type="match status" value="1"/>
</dbReference>
<feature type="region of interest" description="Disordered" evidence="9">
    <location>
        <begin position="614"/>
        <end position="648"/>
    </location>
</feature>